<dbReference type="PANTHER" id="PTHR44688:SF16">
    <property type="entry name" value="DNA-BINDING TRANSCRIPTIONAL ACTIVATOR DEVR_DOSR"/>
    <property type="match status" value="1"/>
</dbReference>
<dbReference type="SUPFAM" id="SSF52540">
    <property type="entry name" value="P-loop containing nucleoside triphosphate hydrolases"/>
    <property type="match status" value="1"/>
</dbReference>
<name>A0A3L7A5L6_9MICO</name>
<evidence type="ECO:0000313" key="5">
    <source>
        <dbReference type="EMBL" id="RLP75609.1"/>
    </source>
</evidence>
<dbReference type="InterPro" id="IPR016032">
    <property type="entry name" value="Sig_transdc_resp-reg_C-effctor"/>
</dbReference>
<keyword evidence="2" id="KW-0238">DNA-binding</keyword>
<keyword evidence="1" id="KW-0805">Transcription regulation</keyword>
<evidence type="ECO:0000259" key="4">
    <source>
        <dbReference type="PROSITE" id="PS50043"/>
    </source>
</evidence>
<keyword evidence="3" id="KW-0804">Transcription</keyword>
<keyword evidence="6" id="KW-1185">Reference proteome</keyword>
<dbReference type="CDD" id="cd06170">
    <property type="entry name" value="LuxR_C_like"/>
    <property type="match status" value="1"/>
</dbReference>
<reference evidence="5 6" key="1">
    <citation type="submission" date="2018-10" db="EMBL/GenBank/DDBJ databases">
        <authorList>
            <person name="Li J."/>
        </authorList>
    </citation>
    <scope>NUCLEOTIDE SEQUENCE [LARGE SCALE GENOMIC DNA]</scope>
    <source>
        <strain evidence="5 6">IF 016277</strain>
    </source>
</reference>
<dbReference type="PANTHER" id="PTHR44688">
    <property type="entry name" value="DNA-BINDING TRANSCRIPTIONAL ACTIVATOR DEVR_DOSR"/>
    <property type="match status" value="1"/>
</dbReference>
<dbReference type="GO" id="GO:0006355">
    <property type="term" value="P:regulation of DNA-templated transcription"/>
    <property type="evidence" value="ECO:0007669"/>
    <property type="project" value="InterPro"/>
</dbReference>
<dbReference type="InterPro" id="IPR027417">
    <property type="entry name" value="P-loop_NTPase"/>
</dbReference>
<dbReference type="InterPro" id="IPR036388">
    <property type="entry name" value="WH-like_DNA-bd_sf"/>
</dbReference>
<dbReference type="AlphaFoldDB" id="A0A3L7A5L6"/>
<accession>A0A3L7A5L6</accession>
<dbReference type="PROSITE" id="PS00622">
    <property type="entry name" value="HTH_LUXR_1"/>
    <property type="match status" value="1"/>
</dbReference>
<feature type="domain" description="HTH luxR-type" evidence="4">
    <location>
        <begin position="775"/>
        <end position="840"/>
    </location>
</feature>
<dbReference type="Gene3D" id="1.10.10.10">
    <property type="entry name" value="Winged helix-like DNA-binding domain superfamily/Winged helix DNA-binding domain"/>
    <property type="match status" value="1"/>
</dbReference>
<protein>
    <recommendedName>
        <fullName evidence="4">HTH luxR-type domain-containing protein</fullName>
    </recommendedName>
</protein>
<comment type="caution">
    <text evidence="5">The sequence shown here is derived from an EMBL/GenBank/DDBJ whole genome shotgun (WGS) entry which is preliminary data.</text>
</comment>
<evidence type="ECO:0000313" key="6">
    <source>
        <dbReference type="Proteomes" id="UP000272503"/>
    </source>
</evidence>
<dbReference type="InterPro" id="IPR000792">
    <property type="entry name" value="Tscrpt_reg_LuxR_C"/>
</dbReference>
<sequence>MLLTRAALVPRLDRAGLVLIDAPPGSGKTTLVAQWSAAHPALSGVWFGASRTETRAQFWEGLHLLLTARQRISAPGSFSREGLIRWFGLLGEQCVVLRDAHRVTDPEILEDIVRILRACPNIRFIAYGNGLDALHQRAAGAGLEHEILRSTDLRLTRAETEGYFLLLGVPDPAALADEVDETLDGTFHRLRAAAATHGAEPALEGPPANDAETDSVFDRHLAVVRHELHSDVSYARFLALGLPDELPEGLIAAVIEGDAGVHGCIPDLLTIGVYGPDARPLASLNRVPLALGPQLRARLTAELREVFPVAHGQAARRIIRWKMRNGYPAEALMRAVAIDDLALASEVVWRNFGPLMSRHGSVVARSLRRIPLREIRRFPVLCLTLALVYNSSGLTRLRAVEYFGLALTGGRESLQTAALNERALLLAMQSSANRVIGRYGPALATARTADDIIRSLPLDAREALGLVIPVLGAHLAITLHACGHSAQALEMLGTAFIETSSEVPEDRAHVLALIAGISAFRGEYVRAKQALARLDEMGPLAVQNRVYLSTHEAAARAILALEAGHPEAAVELLAEYRDEVETSEHWPVIVEPLALAELFLGLRVAATIRLDTRLGDERQPPISPVQRARLVSLRADLELYGGNLARADWFAASLPLQDPATVLFRARRELAAGNDQRCSVLLTDLDFERMPPRSRALAHLLIAACTIHADDARLSLDALEAAVAILEEQQLALPLLHIPPARLDELEALAHTQGRILLAHTLAARRNGLPNPWESAPEQVNLTVRERLVLRHLAHGLSAAEIARALTVSLNTVKTQSRSVYRKLGVSSRNDAVARAARLGLIREPALSRTALQGADDI</sequence>
<evidence type="ECO:0000256" key="2">
    <source>
        <dbReference type="ARBA" id="ARBA00023125"/>
    </source>
</evidence>
<dbReference type="EMBL" id="RCUX01000006">
    <property type="protein sequence ID" value="RLP75609.1"/>
    <property type="molecule type" value="Genomic_DNA"/>
</dbReference>
<dbReference type="SUPFAM" id="SSF46894">
    <property type="entry name" value="C-terminal effector domain of the bipartite response regulators"/>
    <property type="match status" value="1"/>
</dbReference>
<evidence type="ECO:0000256" key="1">
    <source>
        <dbReference type="ARBA" id="ARBA00023015"/>
    </source>
</evidence>
<proteinExistence type="predicted"/>
<dbReference type="GO" id="GO:0003677">
    <property type="term" value="F:DNA binding"/>
    <property type="evidence" value="ECO:0007669"/>
    <property type="project" value="UniProtKB-KW"/>
</dbReference>
<dbReference type="SMART" id="SM00421">
    <property type="entry name" value="HTH_LUXR"/>
    <property type="match status" value="1"/>
</dbReference>
<dbReference type="RefSeq" id="WP_121648581.1">
    <property type="nucleotide sequence ID" value="NZ_RCUX01000006.1"/>
</dbReference>
<dbReference type="PROSITE" id="PS50043">
    <property type="entry name" value="HTH_LUXR_2"/>
    <property type="match status" value="1"/>
</dbReference>
<organism evidence="5 6">
    <name type="scientific">Mycetocola tolaasinivorans</name>
    <dbReference type="NCBI Taxonomy" id="76635"/>
    <lineage>
        <taxon>Bacteria</taxon>
        <taxon>Bacillati</taxon>
        <taxon>Actinomycetota</taxon>
        <taxon>Actinomycetes</taxon>
        <taxon>Micrococcales</taxon>
        <taxon>Microbacteriaceae</taxon>
        <taxon>Mycetocola</taxon>
    </lineage>
</organism>
<dbReference type="Proteomes" id="UP000272503">
    <property type="component" value="Unassembled WGS sequence"/>
</dbReference>
<dbReference type="PRINTS" id="PR00038">
    <property type="entry name" value="HTHLUXR"/>
</dbReference>
<dbReference type="Pfam" id="PF00196">
    <property type="entry name" value="GerE"/>
    <property type="match status" value="1"/>
</dbReference>
<gene>
    <name evidence="5" type="ORF">D9V32_09045</name>
</gene>
<dbReference type="OrthoDB" id="3178268at2"/>
<evidence type="ECO:0000256" key="3">
    <source>
        <dbReference type="ARBA" id="ARBA00023163"/>
    </source>
</evidence>